<gene>
    <name evidence="1" type="ORF">BJY16_005027</name>
</gene>
<comment type="caution">
    <text evidence="1">The sequence shown here is derived from an EMBL/GenBank/DDBJ whole genome shotgun (WGS) entry which is preliminary data.</text>
</comment>
<dbReference type="RefSeq" id="WP_185042031.1">
    <property type="nucleotide sequence ID" value="NZ_BAABFG010000005.1"/>
</dbReference>
<reference evidence="1 2" key="1">
    <citation type="submission" date="2020-08" db="EMBL/GenBank/DDBJ databases">
        <title>Sequencing the genomes of 1000 actinobacteria strains.</title>
        <authorList>
            <person name="Klenk H.-P."/>
        </authorList>
    </citation>
    <scope>NUCLEOTIDE SEQUENCE [LARGE SCALE GENOMIC DNA]</scope>
    <source>
        <strain evidence="1 2">DSM 45809</strain>
    </source>
</reference>
<protein>
    <submittedName>
        <fullName evidence="1">DNA-binding NarL/FixJ family response regulator</fullName>
    </submittedName>
</protein>
<accession>A0A7W7H0B0</accession>
<dbReference type="Proteomes" id="UP000546162">
    <property type="component" value="Unassembled WGS sequence"/>
</dbReference>
<proteinExistence type="predicted"/>
<dbReference type="AlphaFoldDB" id="A0A7W7H0B0"/>
<evidence type="ECO:0000313" key="1">
    <source>
        <dbReference type="EMBL" id="MBB4741568.1"/>
    </source>
</evidence>
<evidence type="ECO:0000313" key="2">
    <source>
        <dbReference type="Proteomes" id="UP000546162"/>
    </source>
</evidence>
<organism evidence="1 2">
    <name type="scientific">Actinoplanes octamycinicus</name>
    <dbReference type="NCBI Taxonomy" id="135948"/>
    <lineage>
        <taxon>Bacteria</taxon>
        <taxon>Bacillati</taxon>
        <taxon>Actinomycetota</taxon>
        <taxon>Actinomycetes</taxon>
        <taxon>Micromonosporales</taxon>
        <taxon>Micromonosporaceae</taxon>
        <taxon>Actinoplanes</taxon>
    </lineage>
</organism>
<dbReference type="GO" id="GO:0003677">
    <property type="term" value="F:DNA binding"/>
    <property type="evidence" value="ECO:0007669"/>
    <property type="project" value="UniProtKB-KW"/>
</dbReference>
<name>A0A7W7H0B0_9ACTN</name>
<sequence>MSIRPTEPPLHDPAPFLQLLTLPAGAGPAVIVLTTVEDHDLVARAIRAGAIGYPLKHAPPASPSPCRP</sequence>
<keyword evidence="2" id="KW-1185">Reference proteome</keyword>
<keyword evidence="1" id="KW-0238">DNA-binding</keyword>
<dbReference type="EMBL" id="JACHNB010000001">
    <property type="protein sequence ID" value="MBB4741568.1"/>
    <property type="molecule type" value="Genomic_DNA"/>
</dbReference>